<dbReference type="EMBL" id="MN035109">
    <property type="protein sequence ID" value="QDH89899.1"/>
    <property type="molecule type" value="Genomic_RNA"/>
</dbReference>
<accession>A0A514D8F1</accession>
<reference evidence="1" key="1">
    <citation type="submission" date="2019-05" db="EMBL/GenBank/DDBJ databases">
        <title>Metatranscriptomic reconstruction reveals RNA viruses with the potential to shape carbon cycling in soil.</title>
        <authorList>
            <person name="Starr E.P."/>
            <person name="Nuccio E."/>
            <person name="Pett-Ridge J."/>
            <person name="Banfield J.F."/>
            <person name="Firestone M.K."/>
        </authorList>
    </citation>
    <scope>NUCLEOTIDE SEQUENCE</scope>
    <source>
        <strain evidence="1">H1_Rhizo_27_scaffold_82</strain>
        <strain evidence="2">H4_Bulk_46_scaffold_120</strain>
    </source>
</reference>
<evidence type="ECO:0000313" key="2">
    <source>
        <dbReference type="EMBL" id="QDH90955.1"/>
    </source>
</evidence>
<evidence type="ECO:0000313" key="1">
    <source>
        <dbReference type="EMBL" id="QDH89899.1"/>
    </source>
</evidence>
<name>A0A514D8F1_9VIRU</name>
<proteinExistence type="predicted"/>
<sequence>MEEDTVDIMCLLKLPDFIKETIDLNYLWSEMTSKIFILTYEFEYISVTWTYDNNDDRYHATYDNYDDEYGEAWENSDYYDEFWGPNINDE</sequence>
<dbReference type="EMBL" id="MN035908">
    <property type="protein sequence ID" value="QDH90955.1"/>
    <property type="molecule type" value="Genomic_RNA"/>
</dbReference>
<organism evidence="1">
    <name type="scientific">Aspiviridae sp</name>
    <dbReference type="NCBI Taxonomy" id="2584981"/>
    <lineage>
        <taxon>Viruses</taxon>
        <taxon>Riboviria</taxon>
        <taxon>Orthornavirae</taxon>
        <taxon>Negarnaviricota</taxon>
        <taxon>Haploviricotina</taxon>
        <taxon>Milneviricetes</taxon>
        <taxon>Naedrevirales</taxon>
        <taxon>Aspiviridae</taxon>
    </lineage>
</organism>
<protein>
    <submittedName>
        <fullName evidence="1">Uncharacterized protein</fullName>
    </submittedName>
</protein>
<gene>
    <name evidence="1" type="ORF">H1Rhizo2782_000001</name>
    <name evidence="2" type="ORF">H4Bulk46120_000001</name>
</gene>